<keyword evidence="4" id="KW-0276">Fatty acid metabolism</keyword>
<dbReference type="PATRIC" id="fig|1415166.3.peg.2748"/>
<dbReference type="Pfam" id="PF00378">
    <property type="entry name" value="ECH_1"/>
    <property type="match status" value="1"/>
</dbReference>
<dbReference type="PANTHER" id="PTHR11941:SF54">
    <property type="entry name" value="ENOYL-COA HYDRATASE, MITOCHONDRIAL"/>
    <property type="match status" value="1"/>
</dbReference>
<comment type="catalytic activity">
    <reaction evidence="6">
        <text>a (3S)-3-hydroxyacyl-CoA = a (2E)-enoyl-CoA + H2O</text>
        <dbReference type="Rhea" id="RHEA:16105"/>
        <dbReference type="ChEBI" id="CHEBI:15377"/>
        <dbReference type="ChEBI" id="CHEBI:57318"/>
        <dbReference type="ChEBI" id="CHEBI:58856"/>
        <dbReference type="EC" id="4.2.1.17"/>
    </reaction>
</comment>
<protein>
    <recommendedName>
        <fullName evidence="8">Probable enoyl-CoA hydratase EchA17</fullName>
        <ecNumber evidence="3">4.2.1.17</ecNumber>
    </recommendedName>
    <alternativeName>
        <fullName evidence="9">Probable enoyl-CoA hydratase echA17</fullName>
    </alternativeName>
</protein>
<dbReference type="KEGG" id="nno:NONO_c26810"/>
<comment type="function">
    <text evidence="1">Could possibly oxidize fatty acids using specific components.</text>
</comment>
<evidence type="ECO:0000256" key="9">
    <source>
        <dbReference type="ARBA" id="ARBA00073436"/>
    </source>
</evidence>
<dbReference type="HOGENOM" id="CLU_009834_7_6_11"/>
<dbReference type="SUPFAM" id="SSF52096">
    <property type="entry name" value="ClpP/crotonase"/>
    <property type="match status" value="1"/>
</dbReference>
<evidence type="ECO:0000256" key="4">
    <source>
        <dbReference type="ARBA" id="ARBA00022832"/>
    </source>
</evidence>
<evidence type="ECO:0000256" key="7">
    <source>
        <dbReference type="ARBA" id="ARBA00023717"/>
    </source>
</evidence>
<dbReference type="InterPro" id="IPR001753">
    <property type="entry name" value="Enoyl-CoA_hydra/iso"/>
</dbReference>
<dbReference type="Gene3D" id="3.90.226.10">
    <property type="entry name" value="2-enoyl-CoA Hydratase, Chain A, domain 1"/>
    <property type="match status" value="1"/>
</dbReference>
<dbReference type="GO" id="GO:0004300">
    <property type="term" value="F:enoyl-CoA hydratase activity"/>
    <property type="evidence" value="ECO:0007669"/>
    <property type="project" value="UniProtKB-EC"/>
</dbReference>
<name>W5TES0_9NOCA</name>
<dbReference type="InterPro" id="IPR014748">
    <property type="entry name" value="Enoyl-CoA_hydra_C"/>
</dbReference>
<dbReference type="EC" id="4.2.1.17" evidence="3"/>
<dbReference type="EMBL" id="CP006850">
    <property type="protein sequence ID" value="AHH17473.1"/>
    <property type="molecule type" value="Genomic_DNA"/>
</dbReference>
<proteinExistence type="inferred from homology"/>
<dbReference type="InterPro" id="IPR029045">
    <property type="entry name" value="ClpP/crotonase-like_dom_sf"/>
</dbReference>
<organism evidence="11 12">
    <name type="scientific">Nocardia nova SH22a</name>
    <dbReference type="NCBI Taxonomy" id="1415166"/>
    <lineage>
        <taxon>Bacteria</taxon>
        <taxon>Bacillati</taxon>
        <taxon>Actinomycetota</taxon>
        <taxon>Actinomycetes</taxon>
        <taxon>Mycobacteriales</taxon>
        <taxon>Nocardiaceae</taxon>
        <taxon>Nocardia</taxon>
    </lineage>
</organism>
<reference evidence="11 12" key="1">
    <citation type="journal article" date="2014" name="Appl. Environ. Microbiol.">
        <title>Insights into the Microbial Degradation of Rubber and Gutta-Percha by Analysis of the Complete Genome of Nocardia nova SH22a.</title>
        <authorList>
            <person name="Luo Q."/>
            <person name="Hiessl S."/>
            <person name="Poehlein A."/>
            <person name="Daniel R."/>
            <person name="Steinbuchel A."/>
        </authorList>
    </citation>
    <scope>NUCLEOTIDE SEQUENCE [LARGE SCALE GENOMIC DNA]</scope>
    <source>
        <strain evidence="11">SH22a</strain>
    </source>
</reference>
<evidence type="ECO:0000313" key="12">
    <source>
        <dbReference type="Proteomes" id="UP000019150"/>
    </source>
</evidence>
<dbReference type="InterPro" id="IPR018376">
    <property type="entry name" value="Enoyl-CoA_hyd/isom_CS"/>
</dbReference>
<dbReference type="STRING" id="1415166.NONO_c26810"/>
<gene>
    <name evidence="11" type="ORF">NONO_c26810</name>
</gene>
<evidence type="ECO:0000256" key="3">
    <source>
        <dbReference type="ARBA" id="ARBA00012076"/>
    </source>
</evidence>
<dbReference type="GO" id="GO:0006635">
    <property type="term" value="P:fatty acid beta-oxidation"/>
    <property type="evidence" value="ECO:0007669"/>
    <property type="project" value="TreeGrafter"/>
</dbReference>
<dbReference type="Gene3D" id="1.10.12.10">
    <property type="entry name" value="Lyase 2-enoyl-coa Hydratase, Chain A, domain 2"/>
    <property type="match status" value="1"/>
</dbReference>
<accession>W5TES0</accession>
<dbReference type="CDD" id="cd06558">
    <property type="entry name" value="crotonase-like"/>
    <property type="match status" value="1"/>
</dbReference>
<keyword evidence="5" id="KW-0456">Lyase</keyword>
<keyword evidence="4" id="KW-0443">Lipid metabolism</keyword>
<evidence type="ECO:0000256" key="8">
    <source>
        <dbReference type="ARBA" id="ARBA00039456"/>
    </source>
</evidence>
<evidence type="ECO:0000256" key="1">
    <source>
        <dbReference type="ARBA" id="ARBA00002994"/>
    </source>
</evidence>
<comment type="catalytic activity">
    <reaction evidence="7">
        <text>a 4-saturated-(3S)-3-hydroxyacyl-CoA = a (3E)-enoyl-CoA + H2O</text>
        <dbReference type="Rhea" id="RHEA:20724"/>
        <dbReference type="ChEBI" id="CHEBI:15377"/>
        <dbReference type="ChEBI" id="CHEBI:58521"/>
        <dbReference type="ChEBI" id="CHEBI:137480"/>
        <dbReference type="EC" id="4.2.1.17"/>
    </reaction>
</comment>
<evidence type="ECO:0000256" key="2">
    <source>
        <dbReference type="ARBA" id="ARBA00005254"/>
    </source>
</evidence>
<dbReference type="PANTHER" id="PTHR11941">
    <property type="entry name" value="ENOYL-COA HYDRATASE-RELATED"/>
    <property type="match status" value="1"/>
</dbReference>
<sequence length="272" mass="28598">MTTTGPRVHVRIDAGVATVTFDNPPVNAWNGQMTDGLRSALRSLRADASVRAVVVTGAGEKAFSAGSDIVEMAGLLGPGEAVEKKLAPQQRIFAELASFPRPTIAALNGYTLGGGLEIAVCCDLVVAEEHISIGSPEITLGLFPSSGGTFRVARRIGAGRAKYMQLLGTPVDASTALSWGLVNEVVPQGHSLTRAYELAQVLSNRPATALTLCKAMIDAAHDLDETELISASLRASEKAFTSAEAAEGIRAFQAKRKPDFRRISALRSSPLS</sequence>
<dbReference type="eggNOG" id="COG1024">
    <property type="taxonomic scope" value="Bacteria"/>
</dbReference>
<dbReference type="FunFam" id="3.90.226.10:FF:000009">
    <property type="entry name" value="Carnitinyl-CoA dehydratase"/>
    <property type="match status" value="1"/>
</dbReference>
<dbReference type="Proteomes" id="UP000019150">
    <property type="component" value="Chromosome"/>
</dbReference>
<evidence type="ECO:0000256" key="10">
    <source>
        <dbReference type="RuleBase" id="RU003707"/>
    </source>
</evidence>
<dbReference type="RefSeq" id="WP_237755175.1">
    <property type="nucleotide sequence ID" value="NZ_CP006850.1"/>
</dbReference>
<dbReference type="PROSITE" id="PS00166">
    <property type="entry name" value="ENOYL_COA_HYDRATASE"/>
    <property type="match status" value="1"/>
</dbReference>
<evidence type="ECO:0000313" key="11">
    <source>
        <dbReference type="EMBL" id="AHH17473.1"/>
    </source>
</evidence>
<comment type="similarity">
    <text evidence="2 10">Belongs to the enoyl-CoA hydratase/isomerase family.</text>
</comment>
<evidence type="ECO:0000256" key="5">
    <source>
        <dbReference type="ARBA" id="ARBA00023239"/>
    </source>
</evidence>
<dbReference type="AlphaFoldDB" id="W5TES0"/>
<keyword evidence="12" id="KW-1185">Reference proteome</keyword>
<evidence type="ECO:0000256" key="6">
    <source>
        <dbReference type="ARBA" id="ARBA00023709"/>
    </source>
</evidence>